<name>A0A2G7HG95_9CLOT</name>
<dbReference type="RefSeq" id="WP_099839411.1">
    <property type="nucleotide sequence ID" value="NZ_PEIK01000007.1"/>
</dbReference>
<evidence type="ECO:0000256" key="1">
    <source>
        <dbReference type="SAM" id="Phobius"/>
    </source>
</evidence>
<keyword evidence="1" id="KW-0472">Membrane</keyword>
<keyword evidence="1" id="KW-1133">Transmembrane helix</keyword>
<evidence type="ECO:0000313" key="2">
    <source>
        <dbReference type="EMBL" id="PIH04119.1"/>
    </source>
</evidence>
<dbReference type="Proteomes" id="UP000231322">
    <property type="component" value="Unassembled WGS sequence"/>
</dbReference>
<feature type="transmembrane region" description="Helical" evidence="1">
    <location>
        <begin position="184"/>
        <end position="211"/>
    </location>
</feature>
<gene>
    <name evidence="2" type="ORF">CS538_10360</name>
</gene>
<keyword evidence="1" id="KW-0812">Transmembrane</keyword>
<feature type="transmembrane region" description="Helical" evidence="1">
    <location>
        <begin position="86"/>
        <end position="104"/>
    </location>
</feature>
<feature type="transmembrane region" description="Helical" evidence="1">
    <location>
        <begin position="110"/>
        <end position="131"/>
    </location>
</feature>
<organism evidence="2 3">
    <name type="scientific">Clostridium combesii</name>
    <dbReference type="NCBI Taxonomy" id="39481"/>
    <lineage>
        <taxon>Bacteria</taxon>
        <taxon>Bacillati</taxon>
        <taxon>Bacillota</taxon>
        <taxon>Clostridia</taxon>
        <taxon>Eubacteriales</taxon>
        <taxon>Clostridiaceae</taxon>
        <taxon>Clostridium</taxon>
    </lineage>
</organism>
<comment type="caution">
    <text evidence="2">The sequence shown here is derived from an EMBL/GenBank/DDBJ whole genome shotgun (WGS) entry which is preliminary data.</text>
</comment>
<evidence type="ECO:0000313" key="3">
    <source>
        <dbReference type="Proteomes" id="UP000231322"/>
    </source>
</evidence>
<protein>
    <submittedName>
        <fullName evidence="2">Uncharacterized protein</fullName>
    </submittedName>
</protein>
<reference evidence="2 3" key="1">
    <citation type="submission" date="2017-10" db="EMBL/GenBank/DDBJ databases">
        <title>Reclassification of Eubacterium combesii and discrepancies in the nomenclature of botulinum neurotoxin producing clostridia. Request for an Opinion.</title>
        <authorList>
            <person name="Dobritsa A.P."/>
            <person name="Kutumbaka K.K."/>
            <person name="Samadpour M."/>
        </authorList>
    </citation>
    <scope>NUCLEOTIDE SEQUENCE [LARGE SCALE GENOMIC DNA]</scope>
    <source>
        <strain evidence="2 3">DSM 20696</strain>
    </source>
</reference>
<sequence>MSNKRNLQSIRSFYICILIFNMVSNSIFHLNNNGFNIEFFKNFTIRSVILLDLNILLFLIIVIAFEKKINIDEEVNTQLNTRIRPLYLVNIFFIAYILVCIFLLKDIDVILSSFIMEIIYIGIIILSKKIITLELTNRQLQWQKACGYIDEDCKESSFLWKFKLWWSPHVNLPFKNRWKGPSRLLYDLALVYGIIISKGNLFSLILLILLLPDVISWLEGLLGLQTSLTGICTGITEHHSKNSHVLYHKVYVTDYKNKREITFYVDGPLFIHENSHMTVVHGTFSKRVLYVEGLNLDIR</sequence>
<feature type="transmembrane region" description="Helical" evidence="1">
    <location>
        <begin position="12"/>
        <end position="31"/>
    </location>
</feature>
<keyword evidence="3" id="KW-1185">Reference proteome</keyword>
<dbReference type="AlphaFoldDB" id="A0A2G7HG95"/>
<accession>A0A2G7HG95</accession>
<proteinExistence type="predicted"/>
<feature type="transmembrane region" description="Helical" evidence="1">
    <location>
        <begin position="43"/>
        <end position="65"/>
    </location>
</feature>
<dbReference type="EMBL" id="PEIK01000007">
    <property type="protein sequence ID" value="PIH04119.1"/>
    <property type="molecule type" value="Genomic_DNA"/>
</dbReference>